<feature type="domain" description="Peptidase M24" evidence="1">
    <location>
        <begin position="151"/>
        <end position="344"/>
    </location>
</feature>
<keyword evidence="3" id="KW-0031">Aminopeptidase</keyword>
<dbReference type="Pfam" id="PF01321">
    <property type="entry name" value="Creatinase_N"/>
    <property type="match status" value="1"/>
</dbReference>
<dbReference type="Gene3D" id="3.90.230.10">
    <property type="entry name" value="Creatinase/methionine aminopeptidase superfamily"/>
    <property type="match status" value="1"/>
</dbReference>
<dbReference type="Proteomes" id="UP000585272">
    <property type="component" value="Unassembled WGS sequence"/>
</dbReference>
<dbReference type="InterPro" id="IPR000994">
    <property type="entry name" value="Pept_M24"/>
</dbReference>
<reference evidence="3 4" key="1">
    <citation type="submission" date="2020-08" db="EMBL/GenBank/DDBJ databases">
        <title>Genomic Encyclopedia of Archaeal and Bacterial Type Strains, Phase II (KMG-II): from individual species to whole genera.</title>
        <authorList>
            <person name="Goeker M."/>
        </authorList>
    </citation>
    <scope>NUCLEOTIDE SEQUENCE [LARGE SCALE GENOMIC DNA]</scope>
    <source>
        <strain evidence="3 4">DSM 23288</strain>
    </source>
</reference>
<keyword evidence="3" id="KW-0378">Hydrolase</keyword>
<evidence type="ECO:0000313" key="3">
    <source>
        <dbReference type="EMBL" id="MBB4661338.1"/>
    </source>
</evidence>
<feature type="domain" description="Creatinase N-terminal" evidence="2">
    <location>
        <begin position="7"/>
        <end position="144"/>
    </location>
</feature>
<dbReference type="InterPro" id="IPR036005">
    <property type="entry name" value="Creatinase/aminopeptidase-like"/>
</dbReference>
<dbReference type="EMBL" id="JACHNU010000001">
    <property type="protein sequence ID" value="MBB4661338.1"/>
    <property type="molecule type" value="Genomic_DNA"/>
</dbReference>
<sequence>MSALRTRYERARRLAEAAGLDGLYVTAGANFTWLTEENAHPGGWPLWASVLIVPVDGDPALVVSKMHADIFDLERIPVDHVFQYVDGEDPAPALRAALASAGVSAGQLGADDALWLGDADLLAQVAPEVRLRRSSAVFDRLRAVKDAAEVEHLRKACAAHDAGYRRAFEVIRPGVTVAEAGAEVVRAMLAAGSGELALSGVFHHLSDRPFAAGEVVDLDLFPGSHGGYHADTARNLFLGEPSAEARRLYAATHAAYDAAMAAVRPGVPAQEIHRVAAATMEAAGYRQVWKIGHGVGLAPIHEPPLLQVGNDEPLEEGMVFTIDPGAFLARDTPIHIEDTVLVTADGAEALNRFPLDLESLIVA</sequence>
<comment type="caution">
    <text evidence="3">The sequence shown here is derived from an EMBL/GenBank/DDBJ whole genome shotgun (WGS) entry which is preliminary data.</text>
</comment>
<dbReference type="PANTHER" id="PTHR46112">
    <property type="entry name" value="AMINOPEPTIDASE"/>
    <property type="match status" value="1"/>
</dbReference>
<dbReference type="Pfam" id="PF00557">
    <property type="entry name" value="Peptidase_M24"/>
    <property type="match status" value="1"/>
</dbReference>
<dbReference type="InterPro" id="IPR050659">
    <property type="entry name" value="Peptidase_M24B"/>
</dbReference>
<keyword evidence="3" id="KW-0645">Protease</keyword>
<proteinExistence type="predicted"/>
<dbReference type="InterPro" id="IPR000587">
    <property type="entry name" value="Creatinase_N"/>
</dbReference>
<evidence type="ECO:0000259" key="2">
    <source>
        <dbReference type="Pfam" id="PF01321"/>
    </source>
</evidence>
<dbReference type="AlphaFoldDB" id="A0A840IB86"/>
<dbReference type="InterPro" id="IPR029149">
    <property type="entry name" value="Creatin/AminoP/Spt16_N"/>
</dbReference>
<gene>
    <name evidence="3" type="ORF">BDZ31_000911</name>
</gene>
<dbReference type="PANTHER" id="PTHR46112:SF3">
    <property type="entry name" value="AMINOPEPTIDASE YPDF"/>
    <property type="match status" value="1"/>
</dbReference>
<evidence type="ECO:0000259" key="1">
    <source>
        <dbReference type="Pfam" id="PF00557"/>
    </source>
</evidence>
<keyword evidence="4" id="KW-1185">Reference proteome</keyword>
<name>A0A840IB86_9ACTN</name>
<evidence type="ECO:0000313" key="4">
    <source>
        <dbReference type="Proteomes" id="UP000585272"/>
    </source>
</evidence>
<dbReference type="SUPFAM" id="SSF53092">
    <property type="entry name" value="Creatinase/prolidase N-terminal domain"/>
    <property type="match status" value="1"/>
</dbReference>
<dbReference type="Gene3D" id="3.40.350.10">
    <property type="entry name" value="Creatinase/prolidase N-terminal domain"/>
    <property type="match status" value="1"/>
</dbReference>
<protein>
    <submittedName>
        <fullName evidence="3">Xaa-Pro aminopeptidase</fullName>
    </submittedName>
</protein>
<accession>A0A840IB86</accession>
<dbReference type="RefSeq" id="WP_183339421.1">
    <property type="nucleotide sequence ID" value="NZ_JACHNU010000001.1"/>
</dbReference>
<organism evidence="3 4">
    <name type="scientific">Conexibacter arvalis</name>
    <dbReference type="NCBI Taxonomy" id="912552"/>
    <lineage>
        <taxon>Bacteria</taxon>
        <taxon>Bacillati</taxon>
        <taxon>Actinomycetota</taxon>
        <taxon>Thermoleophilia</taxon>
        <taxon>Solirubrobacterales</taxon>
        <taxon>Conexibacteraceae</taxon>
        <taxon>Conexibacter</taxon>
    </lineage>
</organism>
<dbReference type="GO" id="GO:0004177">
    <property type="term" value="F:aminopeptidase activity"/>
    <property type="evidence" value="ECO:0007669"/>
    <property type="project" value="UniProtKB-KW"/>
</dbReference>
<dbReference type="SUPFAM" id="SSF55920">
    <property type="entry name" value="Creatinase/aminopeptidase"/>
    <property type="match status" value="1"/>
</dbReference>